<dbReference type="PANTHER" id="PTHR12756">
    <property type="entry name" value="CYTOSOLIC CARBOXYPEPTIDASE"/>
    <property type="match status" value="1"/>
</dbReference>
<dbReference type="Pfam" id="PF18027">
    <property type="entry name" value="Pepdidase_M14_N"/>
    <property type="match status" value="1"/>
</dbReference>
<evidence type="ECO:0000313" key="3">
    <source>
        <dbReference type="EMBL" id="PIO62065.1"/>
    </source>
</evidence>
<protein>
    <recommendedName>
        <fullName evidence="2">Cytosolic carboxypeptidase N-terminal domain-containing protein</fullName>
    </recommendedName>
</protein>
<keyword evidence="4" id="KW-1185">Reference proteome</keyword>
<dbReference type="Proteomes" id="UP000230423">
    <property type="component" value="Unassembled WGS sequence"/>
</dbReference>
<reference evidence="3 4" key="1">
    <citation type="submission" date="2015-09" db="EMBL/GenBank/DDBJ databases">
        <title>Draft genome of the parasitic nematode Teladorsagia circumcincta isolate WARC Sus (inbred).</title>
        <authorList>
            <person name="Mitreva M."/>
        </authorList>
    </citation>
    <scope>NUCLEOTIDE SEQUENCE [LARGE SCALE GENOMIC DNA]</scope>
    <source>
        <strain evidence="3 4">S</strain>
    </source>
</reference>
<gene>
    <name evidence="3" type="ORF">TELCIR_16393</name>
</gene>
<organism evidence="3 4">
    <name type="scientific">Teladorsagia circumcincta</name>
    <name type="common">Brown stomach worm</name>
    <name type="synonym">Ostertagia circumcincta</name>
    <dbReference type="NCBI Taxonomy" id="45464"/>
    <lineage>
        <taxon>Eukaryota</taxon>
        <taxon>Metazoa</taxon>
        <taxon>Ecdysozoa</taxon>
        <taxon>Nematoda</taxon>
        <taxon>Chromadorea</taxon>
        <taxon>Rhabditida</taxon>
        <taxon>Rhabditina</taxon>
        <taxon>Rhabditomorpha</taxon>
        <taxon>Strongyloidea</taxon>
        <taxon>Trichostrongylidae</taxon>
        <taxon>Teladorsagia</taxon>
    </lineage>
</organism>
<dbReference type="InterPro" id="IPR040626">
    <property type="entry name" value="Pepdidase_M14_N"/>
</dbReference>
<evidence type="ECO:0000313" key="4">
    <source>
        <dbReference type="Proteomes" id="UP000230423"/>
    </source>
</evidence>
<dbReference type="Gene3D" id="2.60.40.3120">
    <property type="match status" value="1"/>
</dbReference>
<comment type="cofactor">
    <cofactor evidence="1">
        <name>Zn(2+)</name>
        <dbReference type="ChEBI" id="CHEBI:29105"/>
    </cofactor>
</comment>
<dbReference type="OrthoDB" id="10253041at2759"/>
<dbReference type="PANTHER" id="PTHR12756:SF11">
    <property type="entry name" value="CYTOSOLIC CARBOXYPEPTIDASE 1"/>
    <property type="match status" value="1"/>
</dbReference>
<proteinExistence type="predicted"/>
<accession>A0A2G9TVW3</accession>
<dbReference type="EMBL" id="KZ352634">
    <property type="protein sequence ID" value="PIO62065.1"/>
    <property type="molecule type" value="Genomic_DNA"/>
</dbReference>
<dbReference type="AlphaFoldDB" id="A0A2G9TVW3"/>
<feature type="domain" description="Cytosolic carboxypeptidase N-terminal" evidence="2">
    <location>
        <begin position="107"/>
        <end position="183"/>
    </location>
</feature>
<name>A0A2G9TVW3_TELCI</name>
<feature type="non-terminal residue" evidence="3">
    <location>
        <position position="255"/>
    </location>
</feature>
<evidence type="ECO:0000259" key="2">
    <source>
        <dbReference type="Pfam" id="PF18027"/>
    </source>
</evidence>
<sequence>MYVSCNANENSTRSVIPFVKIAFPELQNPDIDSGRQPLCDNRASMRDVVIHEIARARASVQFPPKVVYDLDALATDEKTSKAPSQPLSCSDRTRVGHVDTNVDHLLFESRFECGNLRKATQVGPNHYELILSPDINQRKEHYQWFYFEVSNIVNHVVYNFEIINCLKATSMYSKGMQPVMYSVGDALNGRGAWVRAGDSVCYYRNLYTIDDDGEMEESRSKKRGFYSIRFNVTFSNKGDICYFAYHFPYTFSFLK</sequence>
<dbReference type="InterPro" id="IPR050821">
    <property type="entry name" value="Cytosolic_carboxypeptidase"/>
</dbReference>
<evidence type="ECO:0000256" key="1">
    <source>
        <dbReference type="ARBA" id="ARBA00001947"/>
    </source>
</evidence>